<proteinExistence type="predicted"/>
<keyword evidence="3" id="KW-1185">Reference proteome</keyword>
<evidence type="ECO:0000313" key="3">
    <source>
        <dbReference type="Proteomes" id="UP000217676"/>
    </source>
</evidence>
<evidence type="ECO:0000313" key="2">
    <source>
        <dbReference type="EMBL" id="BAU82947.1"/>
    </source>
</evidence>
<organism evidence="2 3">
    <name type="scientific">Streptomyces laurentii</name>
    <dbReference type="NCBI Taxonomy" id="39478"/>
    <lineage>
        <taxon>Bacteria</taxon>
        <taxon>Bacillati</taxon>
        <taxon>Actinomycetota</taxon>
        <taxon>Actinomycetes</taxon>
        <taxon>Kitasatosporales</taxon>
        <taxon>Streptomycetaceae</taxon>
        <taxon>Streptomyces</taxon>
    </lineage>
</organism>
<dbReference type="Proteomes" id="UP000217676">
    <property type="component" value="Chromosome"/>
</dbReference>
<feature type="signal peptide" evidence="1">
    <location>
        <begin position="1"/>
        <end position="26"/>
    </location>
</feature>
<feature type="chain" id="PRO_5039364738" description="Lipoprotein" evidence="1">
    <location>
        <begin position="27"/>
        <end position="204"/>
    </location>
</feature>
<dbReference type="PROSITE" id="PS51257">
    <property type="entry name" value="PROKAR_LIPOPROTEIN"/>
    <property type="match status" value="1"/>
</dbReference>
<evidence type="ECO:0008006" key="4">
    <source>
        <dbReference type="Google" id="ProtNLM"/>
    </source>
</evidence>
<evidence type="ECO:0000256" key="1">
    <source>
        <dbReference type="SAM" id="SignalP"/>
    </source>
</evidence>
<protein>
    <recommendedName>
        <fullName evidence="4">Lipoprotein</fullName>
    </recommendedName>
</protein>
<accession>A0A160NW60</accession>
<dbReference type="KEGG" id="slau:SLA_2010"/>
<name>A0A160NW60_STRLU</name>
<dbReference type="AlphaFoldDB" id="A0A160NW60"/>
<dbReference type="EMBL" id="AP017424">
    <property type="protein sequence ID" value="BAU82947.1"/>
    <property type="molecule type" value="Genomic_DNA"/>
</dbReference>
<keyword evidence="1" id="KW-0732">Signal</keyword>
<gene>
    <name evidence="2" type="ORF">SLA_2010</name>
</gene>
<sequence>MTRSPSLARRARAAALTLALVPLAAACGIQQSDVVEAGGAATVTVQPAAGTRLLLFFVGRDGRLLPVARGLPGEAVDGTGPGATTGMATPHTSPPAGTSGGFPIALDKLLSVLMSGPNEQERAAGLTTRLDMGAKPLFFAGPLPGPDGSPVVSIRFDSTVRDLDPLAVRQVVCTMAYSVDPGAAVSVTLVGTDGLLPATRCEPD</sequence>
<reference evidence="2 3" key="1">
    <citation type="journal article" date="2016" name="Genome Announc.">
        <title>Complete Genome Sequence of Thiostrepton-Producing Streptomyces laurentii ATCC 31255.</title>
        <authorList>
            <person name="Doi K."/>
            <person name="Fujino Y."/>
            <person name="Nagayoshi Y."/>
            <person name="Ohshima T."/>
            <person name="Ogata S."/>
        </authorList>
    </citation>
    <scope>NUCLEOTIDE SEQUENCE [LARGE SCALE GENOMIC DNA]</scope>
    <source>
        <strain evidence="2 3">ATCC 31255</strain>
    </source>
</reference>